<gene>
    <name evidence="4" type="primary">GP2_3</name>
    <name evidence="4" type="ORF">OS493_036500</name>
</gene>
<reference evidence="4" key="1">
    <citation type="submission" date="2023-01" db="EMBL/GenBank/DDBJ databases">
        <title>Genome assembly of the deep-sea coral Lophelia pertusa.</title>
        <authorList>
            <person name="Herrera S."/>
            <person name="Cordes E."/>
        </authorList>
    </citation>
    <scope>NUCLEOTIDE SEQUENCE</scope>
    <source>
        <strain evidence="4">USNM1676648</strain>
        <tissue evidence="4">Polyp</tissue>
    </source>
</reference>
<sequence length="219" mass="24962">MKVNMRCVLNTKDITGETRTVFHVTPNQVSAQNDGDMNAIHWHRFIDHMTSKPMQLPDSCQDPLTCGTQATGWLRGGHPSPEDYAVLRTVCFSWNGNCCFAEVQAHVRHCYGYYVYKLQPTTFGVKARYCTENSAIDHKAKDALFYHTPSNDALEDHVIHLEYHVNSSWKCMVYCLVEKTCVSFNYHPHSGACEINNSTGLSSPDSLRERPGIEYYEKM</sequence>
<keyword evidence="4" id="KW-0560">Oxidoreductase</keyword>
<accession>A0A9X0D606</accession>
<proteinExistence type="predicted"/>
<keyword evidence="1" id="KW-0732">Signal</keyword>
<dbReference type="InterPro" id="IPR003609">
    <property type="entry name" value="Pan_app"/>
</dbReference>
<keyword evidence="5" id="KW-1185">Reference proteome</keyword>
<dbReference type="Gene3D" id="3.50.4.10">
    <property type="entry name" value="Hepatocyte Growth Factor"/>
    <property type="match status" value="1"/>
</dbReference>
<dbReference type="PROSITE" id="PS50948">
    <property type="entry name" value="PAN"/>
    <property type="match status" value="1"/>
</dbReference>
<dbReference type="Pfam" id="PF23283">
    <property type="entry name" value="D8C_UMOD"/>
    <property type="match status" value="1"/>
</dbReference>
<evidence type="ECO:0000313" key="4">
    <source>
        <dbReference type="EMBL" id="KAJ7388647.1"/>
    </source>
</evidence>
<feature type="domain" description="Apple" evidence="3">
    <location>
        <begin position="130"/>
        <end position="219"/>
    </location>
</feature>
<dbReference type="Pfam" id="PF00024">
    <property type="entry name" value="PAN_1"/>
    <property type="match status" value="1"/>
</dbReference>
<comment type="caution">
    <text evidence="4">The sequence shown here is derived from an EMBL/GenBank/DDBJ whole genome shotgun (WGS) entry which is preliminary data.</text>
</comment>
<dbReference type="SUPFAM" id="SSF57414">
    <property type="entry name" value="Hairpin loop containing domain-like"/>
    <property type="match status" value="1"/>
</dbReference>
<name>A0A9X0D606_9CNID</name>
<evidence type="ECO:0000256" key="1">
    <source>
        <dbReference type="ARBA" id="ARBA00022729"/>
    </source>
</evidence>
<dbReference type="EMBL" id="MU825457">
    <property type="protein sequence ID" value="KAJ7388647.1"/>
    <property type="molecule type" value="Genomic_DNA"/>
</dbReference>
<evidence type="ECO:0000259" key="3">
    <source>
        <dbReference type="PROSITE" id="PS50948"/>
    </source>
</evidence>
<evidence type="ECO:0000313" key="5">
    <source>
        <dbReference type="Proteomes" id="UP001163046"/>
    </source>
</evidence>
<keyword evidence="4" id="KW-0575">Peroxidase</keyword>
<keyword evidence="2" id="KW-1015">Disulfide bond</keyword>
<organism evidence="4 5">
    <name type="scientific">Desmophyllum pertusum</name>
    <dbReference type="NCBI Taxonomy" id="174260"/>
    <lineage>
        <taxon>Eukaryota</taxon>
        <taxon>Metazoa</taxon>
        <taxon>Cnidaria</taxon>
        <taxon>Anthozoa</taxon>
        <taxon>Hexacorallia</taxon>
        <taxon>Scleractinia</taxon>
        <taxon>Caryophylliina</taxon>
        <taxon>Caryophylliidae</taxon>
        <taxon>Desmophyllum</taxon>
    </lineage>
</organism>
<dbReference type="InterPro" id="IPR057774">
    <property type="entry name" value="D8C_UMOD/GP2/OIT3-like"/>
</dbReference>
<dbReference type="SMART" id="SM00473">
    <property type="entry name" value="PAN_AP"/>
    <property type="match status" value="1"/>
</dbReference>
<evidence type="ECO:0000256" key="2">
    <source>
        <dbReference type="ARBA" id="ARBA00023157"/>
    </source>
</evidence>
<dbReference type="GO" id="GO:0004601">
    <property type="term" value="F:peroxidase activity"/>
    <property type="evidence" value="ECO:0007669"/>
    <property type="project" value="UniProtKB-KW"/>
</dbReference>
<dbReference type="AlphaFoldDB" id="A0A9X0D606"/>
<dbReference type="OrthoDB" id="2015116at2759"/>
<dbReference type="Proteomes" id="UP001163046">
    <property type="component" value="Unassembled WGS sequence"/>
</dbReference>
<protein>
    <submittedName>
        <fullName evidence="4">Proteinric peroxidase</fullName>
    </submittedName>
</protein>